<keyword evidence="1" id="KW-1133">Transmembrane helix</keyword>
<name>A0A914Z4T6_9BILA</name>
<keyword evidence="1" id="KW-0472">Membrane</keyword>
<protein>
    <submittedName>
        <fullName evidence="3">Uncharacterized protein</fullName>
    </submittedName>
</protein>
<accession>A0A914Z4T6</accession>
<keyword evidence="2" id="KW-1185">Reference proteome</keyword>
<feature type="transmembrane region" description="Helical" evidence="1">
    <location>
        <begin position="57"/>
        <end position="75"/>
    </location>
</feature>
<dbReference type="WBParaSite" id="PSU_v2.g5265.t1">
    <property type="protein sequence ID" value="PSU_v2.g5265.t1"/>
    <property type="gene ID" value="PSU_v2.g5265"/>
</dbReference>
<proteinExistence type="predicted"/>
<organism evidence="2 3">
    <name type="scientific">Panagrolaimus superbus</name>
    <dbReference type="NCBI Taxonomy" id="310955"/>
    <lineage>
        <taxon>Eukaryota</taxon>
        <taxon>Metazoa</taxon>
        <taxon>Ecdysozoa</taxon>
        <taxon>Nematoda</taxon>
        <taxon>Chromadorea</taxon>
        <taxon>Rhabditida</taxon>
        <taxon>Tylenchina</taxon>
        <taxon>Panagrolaimomorpha</taxon>
        <taxon>Panagrolaimoidea</taxon>
        <taxon>Panagrolaimidae</taxon>
        <taxon>Panagrolaimus</taxon>
    </lineage>
</organism>
<keyword evidence="1" id="KW-0812">Transmembrane</keyword>
<feature type="transmembrane region" description="Helical" evidence="1">
    <location>
        <begin position="21"/>
        <end position="45"/>
    </location>
</feature>
<evidence type="ECO:0000256" key="1">
    <source>
        <dbReference type="SAM" id="Phobius"/>
    </source>
</evidence>
<reference evidence="3" key="1">
    <citation type="submission" date="2022-11" db="UniProtKB">
        <authorList>
            <consortium name="WormBaseParasite"/>
        </authorList>
    </citation>
    <scope>IDENTIFICATION</scope>
</reference>
<dbReference type="AlphaFoldDB" id="A0A914Z4T6"/>
<sequence>MSNSERALLTSKYQLIENIKSLNLLFPQAIISFVIANTSITSSLILGEVYEPFRAPIFFQLYCVNVIVMSLYWTFQSTRFTFKLSTLRKSFLNQITDAPEIISLKATFVKTALGQRVKAQQTIDEHFLDLKNLWE</sequence>
<evidence type="ECO:0000313" key="3">
    <source>
        <dbReference type="WBParaSite" id="PSU_v2.g5265.t1"/>
    </source>
</evidence>
<evidence type="ECO:0000313" key="2">
    <source>
        <dbReference type="Proteomes" id="UP000887577"/>
    </source>
</evidence>
<dbReference type="Proteomes" id="UP000887577">
    <property type="component" value="Unplaced"/>
</dbReference>